<keyword evidence="3" id="KW-1185">Reference proteome</keyword>
<dbReference type="RefSeq" id="WP_289446502.1">
    <property type="nucleotide sequence ID" value="NZ_JAUCGR010000002.1"/>
</dbReference>
<reference evidence="2 3" key="1">
    <citation type="submission" date="2023-06" db="EMBL/GenBank/DDBJ databases">
        <title>Cellulomonas sp. MW9 Whole genome sequence.</title>
        <authorList>
            <person name="Park S."/>
        </authorList>
    </citation>
    <scope>NUCLEOTIDE SEQUENCE [LARGE SCALE GENOMIC DNA]</scope>
    <source>
        <strain evidence="2 3">MW9</strain>
    </source>
</reference>
<feature type="transmembrane region" description="Helical" evidence="1">
    <location>
        <begin position="44"/>
        <end position="63"/>
    </location>
</feature>
<keyword evidence="1" id="KW-0472">Membrane</keyword>
<comment type="caution">
    <text evidence="2">The sequence shown here is derived from an EMBL/GenBank/DDBJ whole genome shotgun (WGS) entry which is preliminary data.</text>
</comment>
<keyword evidence="1" id="KW-1133">Transmembrane helix</keyword>
<name>A0ABT7S6H4_9CELL</name>
<sequence length="232" mass="24420">MNLTLTKSSTKAPKGTALSGTLPQVNLLPPEVRAARGLKALKRLLGLGLVAVLILLAGGYVGATLVSSSADDELTEAQTETARLQSEQAKYKEVPQVLAALSSTSKAIEMGMSTDVEWGKYIDAISAILPKGVSIDVLGMSGATPMIAPLPPGDPLQAPSVSQLTFTLRANFIPDSAQMMDKLNKIPGFSDSWVSAAVATEDEHGIYYTVTSTVQVTLAAYSHRFDVTEGVK</sequence>
<gene>
    <name evidence="2" type="ORF">QRT05_07740</name>
</gene>
<accession>A0ABT7S6H4</accession>
<keyword evidence="1" id="KW-0812">Transmembrane</keyword>
<dbReference type="EMBL" id="JAUCGR010000002">
    <property type="protein sequence ID" value="MDM7831222.1"/>
    <property type="molecule type" value="Genomic_DNA"/>
</dbReference>
<protein>
    <submittedName>
        <fullName evidence="2">Fimbrial assembly protein</fullName>
    </submittedName>
</protein>
<evidence type="ECO:0000313" key="3">
    <source>
        <dbReference type="Proteomes" id="UP001321453"/>
    </source>
</evidence>
<proteinExistence type="predicted"/>
<organism evidence="2 3">
    <name type="scientific">Cellulomonas edaphi</name>
    <dbReference type="NCBI Taxonomy" id="3053468"/>
    <lineage>
        <taxon>Bacteria</taxon>
        <taxon>Bacillati</taxon>
        <taxon>Actinomycetota</taxon>
        <taxon>Actinomycetes</taxon>
        <taxon>Micrococcales</taxon>
        <taxon>Cellulomonadaceae</taxon>
        <taxon>Cellulomonas</taxon>
    </lineage>
</organism>
<dbReference type="Proteomes" id="UP001321453">
    <property type="component" value="Unassembled WGS sequence"/>
</dbReference>
<evidence type="ECO:0000313" key="2">
    <source>
        <dbReference type="EMBL" id="MDM7831222.1"/>
    </source>
</evidence>
<evidence type="ECO:0000256" key="1">
    <source>
        <dbReference type="SAM" id="Phobius"/>
    </source>
</evidence>